<dbReference type="Proteomes" id="UP000035642">
    <property type="component" value="Unassembled WGS sequence"/>
</dbReference>
<organism evidence="1 2">
    <name type="scientific">Angiostrongylus cantonensis</name>
    <name type="common">Rat lungworm</name>
    <dbReference type="NCBI Taxonomy" id="6313"/>
    <lineage>
        <taxon>Eukaryota</taxon>
        <taxon>Metazoa</taxon>
        <taxon>Ecdysozoa</taxon>
        <taxon>Nematoda</taxon>
        <taxon>Chromadorea</taxon>
        <taxon>Rhabditida</taxon>
        <taxon>Rhabditina</taxon>
        <taxon>Rhabditomorpha</taxon>
        <taxon>Strongyloidea</taxon>
        <taxon>Metastrongylidae</taxon>
        <taxon>Angiostrongylus</taxon>
    </lineage>
</organism>
<reference evidence="1" key="1">
    <citation type="submission" date="2012-09" db="EMBL/GenBank/DDBJ databases">
        <authorList>
            <person name="Martin A.A."/>
        </authorList>
    </citation>
    <scope>NUCLEOTIDE SEQUENCE</scope>
</reference>
<keyword evidence="1" id="KW-1185">Reference proteome</keyword>
<accession>A0A0K0CUW3</accession>
<protein>
    <submittedName>
        <fullName evidence="2">SERPIN domain-containing protein</fullName>
    </submittedName>
</protein>
<proteinExistence type="predicted"/>
<evidence type="ECO:0000313" key="1">
    <source>
        <dbReference type="Proteomes" id="UP000035642"/>
    </source>
</evidence>
<dbReference type="AlphaFoldDB" id="A0A0K0CUW3"/>
<sequence>MAALVVALHPGGCQAAAFQNASDRFFNGQVQLHFKPGGQTFVILRPRMEVLRNSAFALTKLLYGSLTGLQ</sequence>
<name>A0A0K0CUW3_ANGCA</name>
<reference evidence="2" key="2">
    <citation type="submission" date="2017-02" db="UniProtKB">
        <authorList>
            <consortium name="WormBaseParasite"/>
        </authorList>
    </citation>
    <scope>IDENTIFICATION</scope>
</reference>
<evidence type="ECO:0000313" key="2">
    <source>
        <dbReference type="WBParaSite" id="ACAC_0000104601-mRNA-1"/>
    </source>
</evidence>
<dbReference type="WBParaSite" id="ACAC_0000104601-mRNA-1">
    <property type="protein sequence ID" value="ACAC_0000104601-mRNA-1"/>
    <property type="gene ID" value="ACAC_0000104601"/>
</dbReference>